<dbReference type="GO" id="GO:0008168">
    <property type="term" value="F:methyltransferase activity"/>
    <property type="evidence" value="ECO:0007669"/>
    <property type="project" value="UniProtKB-KW"/>
</dbReference>
<dbReference type="Pfam" id="PF13649">
    <property type="entry name" value="Methyltransf_25"/>
    <property type="match status" value="1"/>
</dbReference>
<feature type="domain" description="Methyltransferase" evidence="3">
    <location>
        <begin position="50"/>
        <end position="138"/>
    </location>
</feature>
<dbReference type="PANTHER" id="PTHR43861">
    <property type="entry name" value="TRANS-ACONITATE 2-METHYLTRANSFERASE-RELATED"/>
    <property type="match status" value="1"/>
</dbReference>
<dbReference type="PANTHER" id="PTHR43861:SF1">
    <property type="entry name" value="TRANS-ACONITATE 2-METHYLTRANSFERASE"/>
    <property type="match status" value="1"/>
</dbReference>
<organism evidence="4 5">
    <name type="scientific">Kribbella yunnanensis</name>
    <dbReference type="NCBI Taxonomy" id="190194"/>
    <lineage>
        <taxon>Bacteria</taxon>
        <taxon>Bacillati</taxon>
        <taxon>Actinomycetota</taxon>
        <taxon>Actinomycetes</taxon>
        <taxon>Propionibacteriales</taxon>
        <taxon>Kribbellaceae</taxon>
        <taxon>Kribbella</taxon>
    </lineage>
</organism>
<evidence type="ECO:0000256" key="1">
    <source>
        <dbReference type="ARBA" id="ARBA00022603"/>
    </source>
</evidence>
<dbReference type="InterPro" id="IPR029063">
    <property type="entry name" value="SAM-dependent_MTases_sf"/>
</dbReference>
<comment type="caution">
    <text evidence="4">The sequence shown here is derived from an EMBL/GenBank/DDBJ whole genome shotgun (WGS) entry which is preliminary data.</text>
</comment>
<keyword evidence="1 4" id="KW-0489">Methyltransferase</keyword>
<accession>A0ABP4TWU8</accession>
<reference evidence="5" key="1">
    <citation type="journal article" date="2019" name="Int. J. Syst. Evol. Microbiol.">
        <title>The Global Catalogue of Microorganisms (GCM) 10K type strain sequencing project: providing services to taxonomists for standard genome sequencing and annotation.</title>
        <authorList>
            <consortium name="The Broad Institute Genomics Platform"/>
            <consortium name="The Broad Institute Genome Sequencing Center for Infectious Disease"/>
            <person name="Wu L."/>
            <person name="Ma J."/>
        </authorList>
    </citation>
    <scope>NUCLEOTIDE SEQUENCE [LARGE SCALE GENOMIC DNA]</scope>
    <source>
        <strain evidence="5">JCM 14307</strain>
    </source>
</reference>
<sequence>MPHRPGLSSVRAVDPYGDEKLVELYDLDNPDGDDHAYFRALADSLDARKILDLGCGTGLLTRSLATPGREVIGIDPSPTMLNYARRTPSSVTWLTGDATVIPPTADVDLVVCTGNTIMHIPDLPAALTALAGALRDGGVLAFESRNPAARAWESWTREATYGERDTPIGHLTEWLDLIEVANGRVVFDAHNQYDDGRDDVYRNELYFRSLAEISDALDAAGFAVQVTAGWQGEPFSVDSRLMVFRAEKG</sequence>
<dbReference type="CDD" id="cd02440">
    <property type="entry name" value="AdoMet_MTases"/>
    <property type="match status" value="1"/>
</dbReference>
<keyword evidence="5" id="KW-1185">Reference proteome</keyword>
<dbReference type="GO" id="GO:0032259">
    <property type="term" value="P:methylation"/>
    <property type="evidence" value="ECO:0007669"/>
    <property type="project" value="UniProtKB-KW"/>
</dbReference>
<protein>
    <submittedName>
        <fullName evidence="4">Class I SAM-dependent methyltransferase</fullName>
    </submittedName>
</protein>
<evidence type="ECO:0000313" key="4">
    <source>
        <dbReference type="EMBL" id="GAA1694323.1"/>
    </source>
</evidence>
<evidence type="ECO:0000259" key="3">
    <source>
        <dbReference type="Pfam" id="PF13649"/>
    </source>
</evidence>
<evidence type="ECO:0000256" key="2">
    <source>
        <dbReference type="ARBA" id="ARBA00022679"/>
    </source>
</evidence>
<name>A0ABP4TWU8_9ACTN</name>
<dbReference type="Proteomes" id="UP001500280">
    <property type="component" value="Unassembled WGS sequence"/>
</dbReference>
<evidence type="ECO:0000313" key="5">
    <source>
        <dbReference type="Proteomes" id="UP001500280"/>
    </source>
</evidence>
<dbReference type="EMBL" id="BAAANF010000016">
    <property type="protein sequence ID" value="GAA1694323.1"/>
    <property type="molecule type" value="Genomic_DNA"/>
</dbReference>
<dbReference type="Gene3D" id="3.40.50.150">
    <property type="entry name" value="Vaccinia Virus protein VP39"/>
    <property type="match status" value="1"/>
</dbReference>
<proteinExistence type="predicted"/>
<dbReference type="SUPFAM" id="SSF53335">
    <property type="entry name" value="S-adenosyl-L-methionine-dependent methyltransferases"/>
    <property type="match status" value="1"/>
</dbReference>
<keyword evidence="2" id="KW-0808">Transferase</keyword>
<gene>
    <name evidence="4" type="ORF">GCM10009745_44870</name>
</gene>
<dbReference type="InterPro" id="IPR041698">
    <property type="entry name" value="Methyltransf_25"/>
</dbReference>